<dbReference type="Proteomes" id="UP000078292">
    <property type="component" value="Unassembled WGS sequence"/>
</dbReference>
<comment type="caution">
    <text evidence="2">The sequence shown here is derived from an EMBL/GenBank/DDBJ whole genome shotgun (WGS) entry which is preliminary data.</text>
</comment>
<dbReference type="SUPFAM" id="SSF52540">
    <property type="entry name" value="P-loop containing nucleoside triphosphate hydrolases"/>
    <property type="match status" value="1"/>
</dbReference>
<keyword evidence="1" id="KW-0472">Membrane</keyword>
<keyword evidence="1" id="KW-0812">Transmembrane</keyword>
<proteinExistence type="predicted"/>
<feature type="transmembrane region" description="Helical" evidence="1">
    <location>
        <begin position="214"/>
        <end position="232"/>
    </location>
</feature>
<reference evidence="2 3" key="1">
    <citation type="submission" date="2016-04" db="EMBL/GenBank/DDBJ databases">
        <title>First whole genome shotgun sequence of the bacterium Enteractinococcus sp. strain UASWS1574.</title>
        <authorList>
            <person name="Crovadore J."/>
            <person name="Chablais R."/>
            <person name="Lefort F."/>
        </authorList>
    </citation>
    <scope>NUCLEOTIDE SEQUENCE [LARGE SCALE GENOMIC DNA]</scope>
    <source>
        <strain evidence="2 3">UASWS1574</strain>
    </source>
</reference>
<gene>
    <name evidence="2" type="ORF">A6F49_04605</name>
</gene>
<name>A0A1B7M2J2_9MICC</name>
<keyword evidence="1" id="KW-1133">Transmembrane helix</keyword>
<evidence type="ECO:0008006" key="4">
    <source>
        <dbReference type="Google" id="ProtNLM"/>
    </source>
</evidence>
<dbReference type="Gene3D" id="3.40.50.300">
    <property type="entry name" value="P-loop containing nucleotide triphosphate hydrolases"/>
    <property type="match status" value="2"/>
</dbReference>
<dbReference type="InterPro" id="IPR027417">
    <property type="entry name" value="P-loop_NTPase"/>
</dbReference>
<dbReference type="RefSeq" id="WP_043055691.1">
    <property type="nucleotide sequence ID" value="NZ_LXEY01000008.1"/>
</dbReference>
<dbReference type="EMBL" id="LXEY01000008">
    <property type="protein sequence ID" value="OAV62791.1"/>
    <property type="molecule type" value="Genomic_DNA"/>
</dbReference>
<keyword evidence="3" id="KW-1185">Reference proteome</keyword>
<dbReference type="STRING" id="1837282.A6F49_04605"/>
<sequence length="802" mass="88074">MNDAVFYTFQRATGMRPNPQEFTSRANAAINGAANAGDTMLLVHRTASRYTTYFAVSKSAASANKGLELAQAYGARATTVDELPDEIVETPHIVKLKFRSSDFGADTQYGADPAEMARSLSNAMPDDSWVGFAIRQVTKQETRRNRPYVDHRIGPGSRHLSKTKSALVFSIYVGAQSRTEAINLARDIPDMMTGFDLAARPVTVSNVNRKAAKFLGVAIAVAAVTVAADSAFDTLPDQVVSFGWLVAGLLTLLSLVGFVFGPPKRQVRRHLQRGFLPRPKSSPVFVRKPRKEGTKILRDHEGNQRIKTIKAFDGSYPFHKEAFLFEPTVFAPAGNPHGSSYAGAITASDREVTPELTSSHGPIIGHTVQGTSVPIPASSLRYNTMIFGEPGSGKSVLLQGLWGWLCQERVNPSGREHHPGADSTLIAIETKGSGVEGYLSHSALHGDKAILVDALDHTTPAIDPFDFGDLPMREQSERIVSALKYAFDDGSIMGRSAESLRAVYPAALAAMHYQIVDEDWMGDDASHRRLSQPGVTEHDFAHALLMGQTPETFDAIMATLSTLADRCKREGDLDAYDEITEAVDDMGTLIQMTPAARRSHTEAPRNKIDVLRRMGYYFRDDRPVTSFENVLRKHQAVVINVGSNDSGQVMEDEQSKLLASLLVYNLRSAIQRVCSSWEAQGRSVSLLCDELSMLAGSNEEVLMWMRDQGRSYGVRMHHGSQFPAQLNVKLLENVFGYHTVATYTMGSSKPSEVVAHEFADDVTGEEIRNLGKYQLLMVTNVNDEIQPPVTVNVHNFNEDVLL</sequence>
<feature type="transmembrane region" description="Helical" evidence="1">
    <location>
        <begin position="238"/>
        <end position="260"/>
    </location>
</feature>
<dbReference type="OrthoDB" id="3268000at2"/>
<protein>
    <recommendedName>
        <fullName evidence="4">TraD/TraG TraM recognition site domain-containing protein</fullName>
    </recommendedName>
</protein>
<organism evidence="2 3">
    <name type="scientific">Enteractinococcus helveticum</name>
    <dbReference type="NCBI Taxonomy" id="1837282"/>
    <lineage>
        <taxon>Bacteria</taxon>
        <taxon>Bacillati</taxon>
        <taxon>Actinomycetota</taxon>
        <taxon>Actinomycetes</taxon>
        <taxon>Micrococcales</taxon>
        <taxon>Micrococcaceae</taxon>
    </lineage>
</organism>
<dbReference type="AlphaFoldDB" id="A0A1B7M2J2"/>
<evidence type="ECO:0000313" key="3">
    <source>
        <dbReference type="Proteomes" id="UP000078292"/>
    </source>
</evidence>
<evidence type="ECO:0000313" key="2">
    <source>
        <dbReference type="EMBL" id="OAV62791.1"/>
    </source>
</evidence>
<evidence type="ECO:0000256" key="1">
    <source>
        <dbReference type="SAM" id="Phobius"/>
    </source>
</evidence>
<accession>A0A1B7M2J2</accession>